<keyword evidence="1 2" id="KW-0238">DNA-binding</keyword>
<dbReference type="InterPro" id="IPR036271">
    <property type="entry name" value="Tet_transcr_reg_TetR-rel_C_sf"/>
</dbReference>
<dbReference type="InterPro" id="IPR009057">
    <property type="entry name" value="Homeodomain-like_sf"/>
</dbReference>
<evidence type="ECO:0000256" key="2">
    <source>
        <dbReference type="PROSITE-ProRule" id="PRU00335"/>
    </source>
</evidence>
<dbReference type="GO" id="GO:0000976">
    <property type="term" value="F:transcription cis-regulatory region binding"/>
    <property type="evidence" value="ECO:0007669"/>
    <property type="project" value="TreeGrafter"/>
</dbReference>
<dbReference type="PROSITE" id="PS50977">
    <property type="entry name" value="HTH_TETR_2"/>
    <property type="match status" value="1"/>
</dbReference>
<feature type="region of interest" description="Disordered" evidence="3">
    <location>
        <begin position="1"/>
        <end position="21"/>
    </location>
</feature>
<organism evidence="5 6">
    <name type="scientific">Pseudooceanicola nitratireducens</name>
    <dbReference type="NCBI Taxonomy" id="517719"/>
    <lineage>
        <taxon>Bacteria</taxon>
        <taxon>Pseudomonadati</taxon>
        <taxon>Pseudomonadota</taxon>
        <taxon>Alphaproteobacteria</taxon>
        <taxon>Rhodobacterales</taxon>
        <taxon>Paracoccaceae</taxon>
        <taxon>Pseudooceanicola</taxon>
    </lineage>
</organism>
<reference evidence="5 6" key="1">
    <citation type="submission" date="2016-10" db="EMBL/GenBank/DDBJ databases">
        <authorList>
            <person name="de Groot N.N."/>
        </authorList>
    </citation>
    <scope>NUCLEOTIDE SEQUENCE [LARGE SCALE GENOMIC DNA]</scope>
    <source>
        <strain evidence="5 6">DSM 29619</strain>
    </source>
</reference>
<evidence type="ECO:0000256" key="3">
    <source>
        <dbReference type="SAM" id="MobiDB-lite"/>
    </source>
</evidence>
<evidence type="ECO:0000313" key="5">
    <source>
        <dbReference type="EMBL" id="SFC84017.1"/>
    </source>
</evidence>
<dbReference type="AlphaFoldDB" id="A0A1I1MF39"/>
<dbReference type="InterPro" id="IPR041586">
    <property type="entry name" value="PsrA_TetR_C"/>
</dbReference>
<evidence type="ECO:0000313" key="6">
    <source>
        <dbReference type="Proteomes" id="UP000231644"/>
    </source>
</evidence>
<evidence type="ECO:0000259" key="4">
    <source>
        <dbReference type="PROSITE" id="PS50977"/>
    </source>
</evidence>
<dbReference type="Pfam" id="PF00440">
    <property type="entry name" value="TetR_N"/>
    <property type="match status" value="1"/>
</dbReference>
<evidence type="ECO:0000256" key="1">
    <source>
        <dbReference type="ARBA" id="ARBA00023125"/>
    </source>
</evidence>
<dbReference type="EMBL" id="FOLX01000001">
    <property type="protein sequence ID" value="SFC84017.1"/>
    <property type="molecule type" value="Genomic_DNA"/>
</dbReference>
<accession>A0A1I1MF39</accession>
<keyword evidence="6" id="KW-1185">Reference proteome</keyword>
<dbReference type="Pfam" id="PF17939">
    <property type="entry name" value="TetR_C_30"/>
    <property type="match status" value="1"/>
</dbReference>
<feature type="DNA-binding region" description="H-T-H motif" evidence="2">
    <location>
        <begin position="45"/>
        <end position="64"/>
    </location>
</feature>
<dbReference type="SUPFAM" id="SSF46689">
    <property type="entry name" value="Homeodomain-like"/>
    <property type="match status" value="1"/>
</dbReference>
<dbReference type="InterPro" id="IPR001647">
    <property type="entry name" value="HTH_TetR"/>
</dbReference>
<feature type="domain" description="HTH tetR-type" evidence="4">
    <location>
        <begin position="22"/>
        <end position="82"/>
    </location>
</feature>
<dbReference type="STRING" id="517719.SAMN05421762_2391"/>
<dbReference type="Gene3D" id="1.10.357.10">
    <property type="entry name" value="Tetracycline Repressor, domain 2"/>
    <property type="match status" value="1"/>
</dbReference>
<proteinExistence type="predicted"/>
<dbReference type="PRINTS" id="PR00455">
    <property type="entry name" value="HTHTETR"/>
</dbReference>
<dbReference type="Proteomes" id="UP000231644">
    <property type="component" value="Unassembled WGS sequence"/>
</dbReference>
<feature type="compositionally biased region" description="Polar residues" evidence="3">
    <location>
        <begin position="1"/>
        <end position="14"/>
    </location>
</feature>
<dbReference type="InterPro" id="IPR050109">
    <property type="entry name" value="HTH-type_TetR-like_transc_reg"/>
</dbReference>
<protein>
    <submittedName>
        <fullName evidence="5">Transcriptional regulator, TetR family</fullName>
    </submittedName>
</protein>
<dbReference type="PANTHER" id="PTHR30055">
    <property type="entry name" value="HTH-TYPE TRANSCRIPTIONAL REGULATOR RUTR"/>
    <property type="match status" value="1"/>
</dbReference>
<gene>
    <name evidence="5" type="ORF">SAMN05421762_2391</name>
</gene>
<dbReference type="RefSeq" id="WP_244525581.1">
    <property type="nucleotide sequence ID" value="NZ_FNZG01000001.1"/>
</dbReference>
<dbReference type="PANTHER" id="PTHR30055:SF235">
    <property type="entry name" value="TRANSCRIPTIONAL REGULATORY PROTEIN"/>
    <property type="match status" value="1"/>
</dbReference>
<sequence length="225" mass="24486">MPQPQENADISPTTDGRLARGEATRERVLDAAERCFAAKGFEAVSIRQIAAEAEVTLGVVGFHGGSKEELFMTVFSRRAATLHDLRMAALRNLIARGDMQLRDIVDAYLTPYLDIASRGDPQWRAYAQLVAREVARDRFSDGIRELYDPTARAFIAQIKTLHPSADATALATVLTLTVASMLSIVASQSRIAGLSDGPASDRPMDYREMLIDFCTGGIQQALGKG</sequence>
<dbReference type="GO" id="GO:0003700">
    <property type="term" value="F:DNA-binding transcription factor activity"/>
    <property type="evidence" value="ECO:0007669"/>
    <property type="project" value="TreeGrafter"/>
</dbReference>
<dbReference type="SUPFAM" id="SSF48498">
    <property type="entry name" value="Tetracyclin repressor-like, C-terminal domain"/>
    <property type="match status" value="1"/>
</dbReference>
<name>A0A1I1MF39_9RHOB</name>